<keyword evidence="17" id="KW-0804">Transcription</keyword>
<dbReference type="PANTHER" id="PTHR11920">
    <property type="entry name" value="GUANYLYL CYCLASE"/>
    <property type="match status" value="1"/>
</dbReference>
<protein>
    <recommendedName>
        <fullName evidence="4">Adenylate cyclase</fullName>
        <ecNumber evidence="3">4.6.1.1</ecNumber>
    </recommendedName>
    <alternativeName>
        <fullName evidence="19">ATP pyrophosphate-lyase</fullName>
    </alternativeName>
    <alternativeName>
        <fullName evidence="20">Adenylyl cyclase</fullName>
    </alternativeName>
</protein>
<dbReference type="PROSITE" id="PS00452">
    <property type="entry name" value="GUANYLATE_CYCLASE_1"/>
    <property type="match status" value="1"/>
</dbReference>
<dbReference type="PANTHER" id="PTHR11920:SF335">
    <property type="entry name" value="GUANYLATE CYCLASE"/>
    <property type="match status" value="1"/>
</dbReference>
<evidence type="ECO:0000256" key="18">
    <source>
        <dbReference type="ARBA" id="ARBA00023239"/>
    </source>
</evidence>
<dbReference type="STRING" id="1173027.Mic7113_1153"/>
<dbReference type="SMART" id="SM00044">
    <property type="entry name" value="CYCc"/>
    <property type="match status" value="1"/>
</dbReference>
<evidence type="ECO:0000259" key="28">
    <source>
        <dbReference type="PROSITE" id="PS50125"/>
    </source>
</evidence>
<dbReference type="Pfam" id="PF00072">
    <property type="entry name" value="Response_reg"/>
    <property type="match status" value="1"/>
</dbReference>
<comment type="subunit">
    <text evidence="21">Homodimer. Can also exist as monomer.</text>
</comment>
<dbReference type="InterPro" id="IPR000014">
    <property type="entry name" value="PAS"/>
</dbReference>
<dbReference type="PROSITE" id="PS50112">
    <property type="entry name" value="PAS"/>
    <property type="match status" value="1"/>
</dbReference>
<evidence type="ECO:0000256" key="13">
    <source>
        <dbReference type="ARBA" id="ARBA00023012"/>
    </source>
</evidence>
<evidence type="ECO:0000256" key="20">
    <source>
        <dbReference type="ARBA" id="ARBA00032637"/>
    </source>
</evidence>
<keyword evidence="15" id="KW-0238">DNA-binding</keyword>
<name>K9W9I5_9CYAN</name>
<keyword evidence="30" id="KW-1185">Reference proteome</keyword>
<dbReference type="OrthoDB" id="456159at2"/>
<evidence type="ECO:0000256" key="15">
    <source>
        <dbReference type="ARBA" id="ARBA00023125"/>
    </source>
</evidence>
<dbReference type="InterPro" id="IPR001610">
    <property type="entry name" value="PAC"/>
</dbReference>
<dbReference type="PATRIC" id="fig|1173027.3.peg.1271"/>
<evidence type="ECO:0000256" key="3">
    <source>
        <dbReference type="ARBA" id="ARBA00012201"/>
    </source>
</evidence>
<evidence type="ECO:0000256" key="4">
    <source>
        <dbReference type="ARBA" id="ARBA00021420"/>
    </source>
</evidence>
<dbReference type="SUPFAM" id="SSF52172">
    <property type="entry name" value="CheY-like"/>
    <property type="match status" value="1"/>
</dbReference>
<evidence type="ECO:0000259" key="25">
    <source>
        <dbReference type="PROSITE" id="PS50110"/>
    </source>
</evidence>
<dbReference type="eggNOG" id="COG2114">
    <property type="taxonomic scope" value="Bacteria"/>
</dbReference>
<dbReference type="GO" id="GO:0005886">
    <property type="term" value="C:plasma membrane"/>
    <property type="evidence" value="ECO:0007669"/>
    <property type="project" value="UniProtKB-ARBA"/>
</dbReference>
<keyword evidence="24" id="KW-0175">Coiled coil</keyword>
<reference evidence="29 30" key="1">
    <citation type="submission" date="2012-06" db="EMBL/GenBank/DDBJ databases">
        <title>Finished chromosome of genome of Microcoleus sp. PCC 7113.</title>
        <authorList>
            <consortium name="US DOE Joint Genome Institute"/>
            <person name="Gugger M."/>
            <person name="Coursin T."/>
            <person name="Rippka R."/>
            <person name="Tandeau De Marsac N."/>
            <person name="Huntemann M."/>
            <person name="Wei C.-L."/>
            <person name="Han J."/>
            <person name="Detter J.C."/>
            <person name="Han C."/>
            <person name="Tapia R."/>
            <person name="Chen A."/>
            <person name="Kyrpides N."/>
            <person name="Mavromatis K."/>
            <person name="Markowitz V."/>
            <person name="Szeto E."/>
            <person name="Ivanova N."/>
            <person name="Pagani I."/>
            <person name="Pati A."/>
            <person name="Goodwin L."/>
            <person name="Nordberg H.P."/>
            <person name="Cantor M.N."/>
            <person name="Hua S.X."/>
            <person name="Woyke T."/>
            <person name="Kerfeld C.A."/>
        </authorList>
    </citation>
    <scope>NUCLEOTIDE SEQUENCE [LARGE SCALE GENOMIC DNA]</scope>
    <source>
        <strain evidence="29 30">PCC 7113</strain>
    </source>
</reference>
<feature type="domain" description="PAC" evidence="27">
    <location>
        <begin position="229"/>
        <end position="283"/>
    </location>
</feature>
<dbReference type="CDD" id="cd00130">
    <property type="entry name" value="PAS"/>
    <property type="match status" value="1"/>
</dbReference>
<evidence type="ECO:0000313" key="30">
    <source>
        <dbReference type="Proteomes" id="UP000010471"/>
    </source>
</evidence>
<gene>
    <name evidence="29" type="ORF">Mic7113_1153</name>
</gene>
<dbReference type="GO" id="GO:0006171">
    <property type="term" value="P:cAMP biosynthetic process"/>
    <property type="evidence" value="ECO:0007669"/>
    <property type="project" value="UniProtKB-KW"/>
</dbReference>
<evidence type="ECO:0000256" key="6">
    <source>
        <dbReference type="ARBA" id="ARBA00022692"/>
    </source>
</evidence>
<dbReference type="CDD" id="cd19920">
    <property type="entry name" value="REC_PA4781-like"/>
    <property type="match status" value="1"/>
</dbReference>
<dbReference type="SUPFAM" id="SSF55785">
    <property type="entry name" value="PYP-like sensor domain (PAS domain)"/>
    <property type="match status" value="1"/>
</dbReference>
<keyword evidence="9" id="KW-0067">ATP-binding</keyword>
<keyword evidence="7" id="KW-0479">Metal-binding</keyword>
<evidence type="ECO:0000256" key="5">
    <source>
        <dbReference type="ARBA" id="ARBA00022553"/>
    </source>
</evidence>
<dbReference type="InterPro" id="IPR035965">
    <property type="entry name" value="PAS-like_dom_sf"/>
</dbReference>
<dbReference type="EC" id="4.6.1.1" evidence="3"/>
<dbReference type="Gene3D" id="3.30.450.20">
    <property type="entry name" value="PAS domain"/>
    <property type="match status" value="1"/>
</dbReference>
<evidence type="ECO:0000256" key="23">
    <source>
        <dbReference type="RuleBase" id="RU000405"/>
    </source>
</evidence>
<evidence type="ECO:0000256" key="22">
    <source>
        <dbReference type="PROSITE-ProRule" id="PRU00169"/>
    </source>
</evidence>
<dbReference type="Proteomes" id="UP000010471">
    <property type="component" value="Chromosome"/>
</dbReference>
<dbReference type="EMBL" id="CP003630">
    <property type="protein sequence ID" value="AFZ17045.1"/>
    <property type="molecule type" value="Genomic_DNA"/>
</dbReference>
<dbReference type="Pfam" id="PF00211">
    <property type="entry name" value="Guanylate_cyc"/>
    <property type="match status" value="1"/>
</dbReference>
<dbReference type="CDD" id="cd07302">
    <property type="entry name" value="CHD"/>
    <property type="match status" value="1"/>
</dbReference>
<keyword evidence="12" id="KW-0115">cAMP biosynthesis</keyword>
<comment type="similarity">
    <text evidence="23">Belongs to the adenylyl cyclase class-4/guanylyl cyclase family.</text>
</comment>
<evidence type="ECO:0000256" key="21">
    <source>
        <dbReference type="ARBA" id="ARBA00064436"/>
    </source>
</evidence>
<dbReference type="AlphaFoldDB" id="K9W9I5"/>
<evidence type="ECO:0000256" key="12">
    <source>
        <dbReference type="ARBA" id="ARBA00022998"/>
    </source>
</evidence>
<dbReference type="InterPro" id="IPR018297">
    <property type="entry name" value="A/G_cyclase_CS"/>
</dbReference>
<feature type="domain" description="Guanylate cyclase" evidence="28">
    <location>
        <begin position="319"/>
        <end position="446"/>
    </location>
</feature>
<dbReference type="FunFam" id="3.40.50.2300:FF:000001">
    <property type="entry name" value="DNA-binding response regulator PhoB"/>
    <property type="match status" value="1"/>
</dbReference>
<organism evidence="29 30">
    <name type="scientific">Allocoleopsis franciscana PCC 7113</name>
    <dbReference type="NCBI Taxonomy" id="1173027"/>
    <lineage>
        <taxon>Bacteria</taxon>
        <taxon>Bacillati</taxon>
        <taxon>Cyanobacteriota</taxon>
        <taxon>Cyanophyceae</taxon>
        <taxon>Coleofasciculales</taxon>
        <taxon>Coleofasciculaceae</taxon>
        <taxon>Allocoleopsis</taxon>
        <taxon>Allocoleopsis franciscana</taxon>
    </lineage>
</organism>
<evidence type="ECO:0000259" key="27">
    <source>
        <dbReference type="PROSITE" id="PS50113"/>
    </source>
</evidence>
<dbReference type="PROSITE" id="PS50110">
    <property type="entry name" value="RESPONSE_REGULATORY"/>
    <property type="match status" value="1"/>
</dbReference>
<dbReference type="InterPro" id="IPR011006">
    <property type="entry name" value="CheY-like_superfamily"/>
</dbReference>
<dbReference type="eggNOG" id="COG3437">
    <property type="taxonomic scope" value="Bacteria"/>
</dbReference>
<dbReference type="InterPro" id="IPR050401">
    <property type="entry name" value="Cyclic_nucleotide_synthase"/>
</dbReference>
<dbReference type="GO" id="GO:0046872">
    <property type="term" value="F:metal ion binding"/>
    <property type="evidence" value="ECO:0007669"/>
    <property type="project" value="UniProtKB-KW"/>
</dbReference>
<evidence type="ECO:0000256" key="8">
    <source>
        <dbReference type="ARBA" id="ARBA00022741"/>
    </source>
</evidence>
<evidence type="ECO:0000256" key="7">
    <source>
        <dbReference type="ARBA" id="ARBA00022723"/>
    </source>
</evidence>
<evidence type="ECO:0000313" key="29">
    <source>
        <dbReference type="EMBL" id="AFZ17045.1"/>
    </source>
</evidence>
<dbReference type="PROSITE" id="PS50125">
    <property type="entry name" value="GUANYLATE_CYCLASE_2"/>
    <property type="match status" value="1"/>
</dbReference>
<evidence type="ECO:0000256" key="17">
    <source>
        <dbReference type="ARBA" id="ARBA00023163"/>
    </source>
</evidence>
<dbReference type="GO" id="GO:0004016">
    <property type="term" value="F:adenylate cyclase activity"/>
    <property type="evidence" value="ECO:0007669"/>
    <property type="project" value="UniProtKB-EC"/>
</dbReference>
<dbReference type="Gene3D" id="3.30.70.1230">
    <property type="entry name" value="Nucleotide cyclase"/>
    <property type="match status" value="1"/>
</dbReference>
<evidence type="ECO:0000256" key="11">
    <source>
        <dbReference type="ARBA" id="ARBA00022989"/>
    </source>
</evidence>
<evidence type="ECO:0000256" key="14">
    <source>
        <dbReference type="ARBA" id="ARBA00023015"/>
    </source>
</evidence>
<dbReference type="HOGENOM" id="CLU_000445_110_5_3"/>
<feature type="domain" description="Response regulatory" evidence="25">
    <location>
        <begin position="10"/>
        <end position="126"/>
    </location>
</feature>
<dbReference type="GO" id="GO:0000160">
    <property type="term" value="P:phosphorelay signal transduction system"/>
    <property type="evidence" value="ECO:0007669"/>
    <property type="project" value="UniProtKB-KW"/>
</dbReference>
<keyword evidence="16" id="KW-0472">Membrane</keyword>
<dbReference type="FunFam" id="3.30.70.1230:FF:000033">
    <property type="entry name" value="Adenylate cyclase"/>
    <property type="match status" value="1"/>
</dbReference>
<comment type="subcellular location">
    <subcellularLocation>
        <location evidence="2">Membrane</location>
    </subcellularLocation>
</comment>
<dbReference type="InterPro" id="IPR001054">
    <property type="entry name" value="A/G_cyclase"/>
</dbReference>
<keyword evidence="14" id="KW-0805">Transcription regulation</keyword>
<evidence type="ECO:0000256" key="1">
    <source>
        <dbReference type="ARBA" id="ARBA00001593"/>
    </source>
</evidence>
<dbReference type="RefSeq" id="WP_015181205.1">
    <property type="nucleotide sequence ID" value="NC_019738.1"/>
</dbReference>
<evidence type="ECO:0000256" key="2">
    <source>
        <dbReference type="ARBA" id="ARBA00004370"/>
    </source>
</evidence>
<keyword evidence="5 22" id="KW-0597">Phosphoprotein</keyword>
<feature type="coiled-coil region" evidence="24">
    <location>
        <begin position="128"/>
        <end position="162"/>
    </location>
</feature>
<evidence type="ECO:0000256" key="16">
    <source>
        <dbReference type="ARBA" id="ARBA00023136"/>
    </source>
</evidence>
<keyword evidence="18 23" id="KW-0456">Lyase</keyword>
<dbReference type="SUPFAM" id="SSF55073">
    <property type="entry name" value="Nucleotide cyclase"/>
    <property type="match status" value="1"/>
</dbReference>
<keyword evidence="6" id="KW-0812">Transmembrane</keyword>
<evidence type="ECO:0000256" key="9">
    <source>
        <dbReference type="ARBA" id="ARBA00022840"/>
    </source>
</evidence>
<dbReference type="GO" id="GO:0005524">
    <property type="term" value="F:ATP binding"/>
    <property type="evidence" value="ECO:0007669"/>
    <property type="project" value="UniProtKB-KW"/>
</dbReference>
<dbReference type="GO" id="GO:0003677">
    <property type="term" value="F:DNA binding"/>
    <property type="evidence" value="ECO:0007669"/>
    <property type="project" value="UniProtKB-KW"/>
</dbReference>
<dbReference type="SMART" id="SM00091">
    <property type="entry name" value="PAS"/>
    <property type="match status" value="1"/>
</dbReference>
<evidence type="ECO:0000256" key="19">
    <source>
        <dbReference type="ARBA" id="ARBA00032597"/>
    </source>
</evidence>
<dbReference type="Gene3D" id="3.40.50.2300">
    <property type="match status" value="1"/>
</dbReference>
<keyword evidence="11" id="KW-1133">Transmembrane helix</keyword>
<dbReference type="InterPro" id="IPR029787">
    <property type="entry name" value="Nucleotide_cyclase"/>
</dbReference>
<dbReference type="Pfam" id="PF13426">
    <property type="entry name" value="PAS_9"/>
    <property type="match status" value="1"/>
</dbReference>
<comment type="catalytic activity">
    <reaction evidence="1">
        <text>ATP = 3',5'-cyclic AMP + diphosphate</text>
        <dbReference type="Rhea" id="RHEA:15389"/>
        <dbReference type="ChEBI" id="CHEBI:30616"/>
        <dbReference type="ChEBI" id="CHEBI:33019"/>
        <dbReference type="ChEBI" id="CHEBI:58165"/>
        <dbReference type="EC" id="4.6.1.1"/>
    </reaction>
</comment>
<keyword evidence="8" id="KW-0547">Nucleotide-binding</keyword>
<feature type="domain" description="PAS" evidence="26">
    <location>
        <begin position="152"/>
        <end position="228"/>
    </location>
</feature>
<evidence type="ECO:0000259" key="26">
    <source>
        <dbReference type="PROSITE" id="PS50112"/>
    </source>
</evidence>
<dbReference type="InterPro" id="IPR000700">
    <property type="entry name" value="PAS-assoc_C"/>
</dbReference>
<keyword evidence="13" id="KW-0902">Two-component regulatory system</keyword>
<dbReference type="KEGG" id="mic:Mic7113_1153"/>
<feature type="modified residue" description="4-aspartylphosphate" evidence="22">
    <location>
        <position position="59"/>
    </location>
</feature>
<dbReference type="NCBIfam" id="TIGR00229">
    <property type="entry name" value="sensory_box"/>
    <property type="match status" value="1"/>
</dbReference>
<keyword evidence="10" id="KW-0460">Magnesium</keyword>
<accession>K9W9I5</accession>
<evidence type="ECO:0000256" key="10">
    <source>
        <dbReference type="ARBA" id="ARBA00022842"/>
    </source>
</evidence>
<proteinExistence type="inferred from homology"/>
<dbReference type="InterPro" id="IPR001789">
    <property type="entry name" value="Sig_transdc_resp-reg_receiver"/>
</dbReference>
<evidence type="ECO:0000256" key="24">
    <source>
        <dbReference type="SAM" id="Coils"/>
    </source>
</evidence>
<dbReference type="SMART" id="SM00448">
    <property type="entry name" value="REC"/>
    <property type="match status" value="1"/>
</dbReference>
<sequence>MSLGSDEKGVILIVDDNPDTLDLLFFFLSDSDFTVLVAQNGKIALQIVEESHPDLILLDVMMPGIDGFEICRRLKANEASQDIPVIFMTALSDTEDKVKGFNVGAVDYITKPIQEEVLKARITTHLTIRNLNCSLVEQNKRLQAEIRERQQKEEELRLSNQAIAASSDGIVIADARKPDMPITYVNPAFERLTGYQAEEVVGRNCRFLQGKDTDQPALNELREAIREGKGCKVILSNYRKNGTLFWNELSVSPIYDAEGNLTHFVGIQSDITERKVAQEALHYQQEQTENLLLNILPKPIAERLKLEPSTIADSFEEVSVLFADLVGFTEFSNRRSAKELVEVLNVIFSGFDKLAEKHDLEKIKTIGDAYMVVAGLPMPRPDHTSAIAQMALDMQQSLTQVNAETGESFKMRIGINSGSVVAGVIGLKKFSYDLWGDTVNTASRMESLGIPGTIQVTAQTYERLRDQFIFEERGIIPVKGKGEMTTYLLKGRKS</sequence>
<dbReference type="SMART" id="SM00086">
    <property type="entry name" value="PAC"/>
    <property type="match status" value="1"/>
</dbReference>
<dbReference type="PROSITE" id="PS50113">
    <property type="entry name" value="PAC"/>
    <property type="match status" value="1"/>
</dbReference>